<dbReference type="AlphaFoldDB" id="A0A6N7QAV1"/>
<evidence type="ECO:0008006" key="3">
    <source>
        <dbReference type="Google" id="ProtNLM"/>
    </source>
</evidence>
<comment type="caution">
    <text evidence="1">The sequence shown here is derived from an EMBL/GenBank/DDBJ whole genome shotgun (WGS) entry which is preliminary data.</text>
</comment>
<dbReference type="Proteomes" id="UP000440224">
    <property type="component" value="Unassembled WGS sequence"/>
</dbReference>
<dbReference type="RefSeq" id="WP_153824759.1">
    <property type="nucleotide sequence ID" value="NZ_WJIE01000023.1"/>
</dbReference>
<dbReference type="EMBL" id="WJIE01000023">
    <property type="protein sequence ID" value="MRG97991.1"/>
    <property type="molecule type" value="Genomic_DNA"/>
</dbReference>
<gene>
    <name evidence="1" type="ORF">GF068_39695</name>
</gene>
<reference evidence="1 2" key="1">
    <citation type="submission" date="2019-10" db="EMBL/GenBank/DDBJ databases">
        <title>A soil myxobacterium in the family Polyangiaceae.</title>
        <authorList>
            <person name="Li Y."/>
            <person name="Wang J."/>
        </authorList>
    </citation>
    <scope>NUCLEOTIDE SEQUENCE [LARGE SCALE GENOMIC DNA]</scope>
    <source>
        <strain evidence="1 2">DSM 14734</strain>
    </source>
</reference>
<protein>
    <recommendedName>
        <fullName evidence="3">STAS/SEC14 domain-containing protein</fullName>
    </recommendedName>
</protein>
<proteinExistence type="predicted"/>
<dbReference type="OrthoDB" id="9832117at2"/>
<keyword evidence="2" id="KW-1185">Reference proteome</keyword>
<evidence type="ECO:0000313" key="1">
    <source>
        <dbReference type="EMBL" id="MRG97991.1"/>
    </source>
</evidence>
<name>A0A6N7QAV1_9BACT</name>
<evidence type="ECO:0000313" key="2">
    <source>
        <dbReference type="Proteomes" id="UP000440224"/>
    </source>
</evidence>
<organism evidence="1 2">
    <name type="scientific">Polyangium spumosum</name>
    <dbReference type="NCBI Taxonomy" id="889282"/>
    <lineage>
        <taxon>Bacteria</taxon>
        <taxon>Pseudomonadati</taxon>
        <taxon>Myxococcota</taxon>
        <taxon>Polyangia</taxon>
        <taxon>Polyangiales</taxon>
        <taxon>Polyangiaceae</taxon>
        <taxon>Polyangium</taxon>
    </lineage>
</organism>
<accession>A0A6N7QAV1</accession>
<sequence length="163" mass="17405">MRDALSLITIEATKDHVVAVFHRVILLVFERETTLSAVAACRKAFELLEKKYPDGVSCLTIVAENAPLPSQEVSDAITALAMGATGKRIRRSAVCFEGGGFRGALVRGVATGLQLVAKLPFPHRVFHSVDLAAAWLAPELGAQQIVSAVDLARGKVVTMAKAR</sequence>